<evidence type="ECO:0000313" key="2">
    <source>
        <dbReference type="Proteomes" id="UP001056634"/>
    </source>
</evidence>
<dbReference type="EMBL" id="ON529851">
    <property type="protein sequence ID" value="UTC28994.1"/>
    <property type="molecule type" value="Genomic_DNA"/>
</dbReference>
<gene>
    <name evidence="1" type="ORF">MARCHEWKA_04820</name>
</gene>
<accession>A0A9E7N603</accession>
<keyword evidence="2" id="KW-1185">Reference proteome</keyword>
<protein>
    <submittedName>
        <fullName evidence="1">Middle transcription regulatory protein</fullName>
    </submittedName>
</protein>
<organism evidence="1 2">
    <name type="scientific">Brevundimonas phage vB_BpoS-Marchewka</name>
    <dbReference type="NCBI Taxonomy" id="2948604"/>
    <lineage>
        <taxon>Viruses</taxon>
        <taxon>Duplodnaviria</taxon>
        <taxon>Heunggongvirae</taxon>
        <taxon>Uroviricota</taxon>
        <taxon>Caudoviricetes</taxon>
        <taxon>Jeanschmidtviridae</taxon>
        <taxon>Marchewkavirus</taxon>
        <taxon>Marchewkavirus marchewka</taxon>
    </lineage>
</organism>
<dbReference type="Proteomes" id="UP001056634">
    <property type="component" value="Segment"/>
</dbReference>
<proteinExistence type="predicted"/>
<sequence length="202" mass="21090">MQAFDDIDDDGAAEVVGARARRKIVRPVEMTAIAQARPGGRLSGAPAGGKRDAVVLRKVDQPAVRLTLSHLPIFKAVWGAWSARRVQGADDPGVTVKDIHARLEDAGQADLCGSVAGAVRSLVKGGALRTTDQHVGYQMRRTRYYPTTAGVQAFALAETLGAGASVQVGGTAAAWTNRAADAPMTLFEYAALLKGGALPETA</sequence>
<name>A0A9E7N603_9CAUD</name>
<evidence type="ECO:0000313" key="1">
    <source>
        <dbReference type="EMBL" id="UTC28994.1"/>
    </source>
</evidence>
<reference evidence="1" key="1">
    <citation type="submission" date="2022-04" db="EMBL/GenBank/DDBJ databases">
        <authorList>
            <person name="Friedrich I."/>
            <person name="Schneider D."/>
            <person name="Poehlein A."/>
            <person name="Hertel R."/>
            <person name="Daniel R."/>
        </authorList>
    </citation>
    <scope>NUCLEOTIDE SEQUENCE</scope>
</reference>